<evidence type="ECO:0000256" key="8">
    <source>
        <dbReference type="ARBA" id="ARBA00022989"/>
    </source>
</evidence>
<dbReference type="Proteomes" id="UP000287188">
    <property type="component" value="Unassembled WGS sequence"/>
</dbReference>
<evidence type="ECO:0000256" key="7">
    <source>
        <dbReference type="ARBA" id="ARBA00022824"/>
    </source>
</evidence>
<dbReference type="GO" id="GO:0004376">
    <property type="term" value="F:GPI mannosyltransferase activity"/>
    <property type="evidence" value="ECO:0007669"/>
    <property type="project" value="InterPro"/>
</dbReference>
<keyword evidence="9 10" id="KW-0472">Membrane</keyword>
<evidence type="ECO:0000256" key="1">
    <source>
        <dbReference type="ARBA" id="ARBA00004477"/>
    </source>
</evidence>
<evidence type="ECO:0000313" key="11">
    <source>
        <dbReference type="EMBL" id="GCE18361.1"/>
    </source>
</evidence>
<keyword evidence="7" id="KW-0256">Endoplasmic reticulum</keyword>
<dbReference type="GO" id="GO:0000009">
    <property type="term" value="F:alpha-1,6-mannosyltransferase activity"/>
    <property type="evidence" value="ECO:0007669"/>
    <property type="project" value="InterPro"/>
</dbReference>
<keyword evidence="3" id="KW-0337">GPI-anchor biosynthesis</keyword>
<comment type="subcellular location">
    <subcellularLocation>
        <location evidence="1">Endoplasmic reticulum membrane</location>
        <topology evidence="1">Multi-pass membrane protein</topology>
    </subcellularLocation>
</comment>
<keyword evidence="5" id="KW-0808">Transferase</keyword>
<feature type="transmembrane region" description="Helical" evidence="10">
    <location>
        <begin position="372"/>
        <end position="388"/>
    </location>
</feature>
<dbReference type="AlphaFoldDB" id="A0A402AGW4"/>
<proteinExistence type="predicted"/>
<dbReference type="PANTHER" id="PTHR12468:SF2">
    <property type="entry name" value="GPI MANNOSYLTRANSFERASE 2"/>
    <property type="match status" value="1"/>
</dbReference>
<feature type="transmembrane region" description="Helical" evidence="10">
    <location>
        <begin position="156"/>
        <end position="189"/>
    </location>
</feature>
<protein>
    <recommendedName>
        <fullName evidence="13">Glycosyltransferase RgtA/B/C/D-like domain-containing protein</fullName>
    </recommendedName>
</protein>
<feature type="transmembrane region" description="Helical" evidence="10">
    <location>
        <begin position="121"/>
        <end position="144"/>
    </location>
</feature>
<feature type="transmembrane region" description="Helical" evidence="10">
    <location>
        <begin position="311"/>
        <end position="330"/>
    </location>
</feature>
<evidence type="ECO:0000313" key="12">
    <source>
        <dbReference type="Proteomes" id="UP000287188"/>
    </source>
</evidence>
<evidence type="ECO:0000256" key="4">
    <source>
        <dbReference type="ARBA" id="ARBA00022676"/>
    </source>
</evidence>
<feature type="transmembrane region" description="Helical" evidence="10">
    <location>
        <begin position="195"/>
        <end position="223"/>
    </location>
</feature>
<accession>A0A402AGW4</accession>
<dbReference type="PANTHER" id="PTHR12468">
    <property type="entry name" value="GPI MANNOSYLTRANSFERASE 2"/>
    <property type="match status" value="1"/>
</dbReference>
<name>A0A402AGW4_9CHLR</name>
<evidence type="ECO:0000256" key="5">
    <source>
        <dbReference type="ARBA" id="ARBA00022679"/>
    </source>
</evidence>
<dbReference type="EMBL" id="BIFS01000001">
    <property type="protein sequence ID" value="GCE18361.1"/>
    <property type="molecule type" value="Genomic_DNA"/>
</dbReference>
<feature type="transmembrane region" description="Helical" evidence="10">
    <location>
        <begin position="400"/>
        <end position="420"/>
    </location>
</feature>
<dbReference type="InterPro" id="IPR007315">
    <property type="entry name" value="PIG-V/Gpi18"/>
</dbReference>
<evidence type="ECO:0000256" key="6">
    <source>
        <dbReference type="ARBA" id="ARBA00022692"/>
    </source>
</evidence>
<dbReference type="GO" id="GO:0016020">
    <property type="term" value="C:membrane"/>
    <property type="evidence" value="ECO:0007669"/>
    <property type="project" value="GOC"/>
</dbReference>
<evidence type="ECO:0000256" key="9">
    <source>
        <dbReference type="ARBA" id="ARBA00023136"/>
    </source>
</evidence>
<evidence type="ECO:0000256" key="10">
    <source>
        <dbReference type="SAM" id="Phobius"/>
    </source>
</evidence>
<comment type="caution">
    <text evidence="11">The sequence shown here is derived from an EMBL/GenBank/DDBJ whole genome shotgun (WGS) entry which is preliminary data.</text>
</comment>
<feature type="transmembrane region" description="Helical" evidence="10">
    <location>
        <begin position="342"/>
        <end position="360"/>
    </location>
</feature>
<evidence type="ECO:0000256" key="3">
    <source>
        <dbReference type="ARBA" id="ARBA00022502"/>
    </source>
</evidence>
<evidence type="ECO:0008006" key="13">
    <source>
        <dbReference type="Google" id="ProtNLM"/>
    </source>
</evidence>
<keyword evidence="4" id="KW-0328">Glycosyltransferase</keyword>
<reference evidence="12" key="1">
    <citation type="submission" date="2018-12" db="EMBL/GenBank/DDBJ databases">
        <title>Tengunoibacter tsumagoiensis gen. nov., sp. nov., Dictyobacter kobayashii sp. nov., D. alpinus sp. nov., and D. joshuensis sp. nov. and description of Dictyobacteraceae fam. nov. within the order Ktedonobacterales isolated from Tengu-no-mugimeshi.</title>
        <authorList>
            <person name="Wang C.M."/>
            <person name="Zheng Y."/>
            <person name="Sakai Y."/>
            <person name="Toyoda A."/>
            <person name="Minakuchi Y."/>
            <person name="Abe K."/>
            <person name="Yokota A."/>
            <person name="Yabe S."/>
        </authorList>
    </citation>
    <scope>NUCLEOTIDE SEQUENCE [LARGE SCALE GENOMIC DNA]</scope>
    <source>
        <strain evidence="12">Uno11</strain>
    </source>
</reference>
<dbReference type="OrthoDB" id="151635at2"/>
<feature type="transmembrane region" description="Helical" evidence="10">
    <location>
        <begin position="244"/>
        <end position="264"/>
    </location>
</feature>
<gene>
    <name evidence="11" type="ORF">KDK_21610</name>
</gene>
<feature type="transmembrane region" description="Helical" evidence="10">
    <location>
        <begin position="33"/>
        <end position="59"/>
    </location>
</feature>
<keyword evidence="6 10" id="KW-0812">Transmembrane</keyword>
<dbReference type="GO" id="GO:0031501">
    <property type="term" value="C:mannosyltransferase complex"/>
    <property type="evidence" value="ECO:0007669"/>
    <property type="project" value="TreeGrafter"/>
</dbReference>
<dbReference type="RefSeq" id="WP_126549912.1">
    <property type="nucleotide sequence ID" value="NZ_BIFS01000001.1"/>
</dbReference>
<dbReference type="GO" id="GO:0006506">
    <property type="term" value="P:GPI anchor biosynthetic process"/>
    <property type="evidence" value="ECO:0007669"/>
    <property type="project" value="UniProtKB-KW"/>
</dbReference>
<keyword evidence="12" id="KW-1185">Reference proteome</keyword>
<evidence type="ECO:0000256" key="2">
    <source>
        <dbReference type="ARBA" id="ARBA00004687"/>
    </source>
</evidence>
<comment type="pathway">
    <text evidence="2">Glycolipid biosynthesis; glycosylphosphatidylinositol-anchor biosynthesis.</text>
</comment>
<sequence length="422" mass="47114">MQAQETTKDTTATAEAEGQQHRWRTALIPWRQAALAALPAFLLTRLLLLVLTYFGGILFNAQGPSSFAFTPQSILYNWYHWDATRNLTIATQGYTDPSYTALFPLYPTIVHALSSLLHMDILLAGMIISNLAFFGALMVCYLLVEPEFDASMAKRCMLYLAIFPTALFFFAAYNTALLLFFTLLCLYLLRQRSWWLAGCIGALAALTDLMGIFLFIVFVCEFFRQQGPQIKQVQTGGRGAQIRSLLPLIAALFIPIGLLIYSYALKKPFHDALIFLHPQQGNPSPGFLGGLFTALHTLSGGSPFSFATAHALFELLILLGIVILLVMSFIGREQLPKGQWPLQIFGILVIIYALLVPNQPGLPFSQFDPLPSIQYAALLCIPAFLVLARLGRYPWVHQTYLLFATPLLALLVFQMFKVLWAM</sequence>
<keyword evidence="8 10" id="KW-1133">Transmembrane helix</keyword>
<organism evidence="11 12">
    <name type="scientific">Dictyobacter kobayashii</name>
    <dbReference type="NCBI Taxonomy" id="2014872"/>
    <lineage>
        <taxon>Bacteria</taxon>
        <taxon>Bacillati</taxon>
        <taxon>Chloroflexota</taxon>
        <taxon>Ktedonobacteria</taxon>
        <taxon>Ktedonobacterales</taxon>
        <taxon>Dictyobacteraceae</taxon>
        <taxon>Dictyobacter</taxon>
    </lineage>
</organism>